<dbReference type="InterPro" id="IPR023395">
    <property type="entry name" value="MCP_dom_sf"/>
</dbReference>
<dbReference type="InterPro" id="IPR050391">
    <property type="entry name" value="Mito_Metabolite_Transporter"/>
</dbReference>
<evidence type="ECO:0000256" key="4">
    <source>
        <dbReference type="ARBA" id="ARBA00022692"/>
    </source>
</evidence>
<reference evidence="8" key="1">
    <citation type="submission" date="2014-05" db="EMBL/GenBank/DDBJ databases">
        <title>The genome and life-stage specific transcriptomes of Globodera pallida elucidate key aspects of plant parasitism by a cyst nematode.</title>
        <authorList>
            <person name="Cotton J.A."/>
            <person name="Lilley C.J."/>
            <person name="Jones L.M."/>
            <person name="Kikuchi T."/>
            <person name="Reid A.J."/>
            <person name="Thorpe P."/>
            <person name="Tsai I.J."/>
            <person name="Beasley H."/>
            <person name="Blok V."/>
            <person name="Cock P.J.A."/>
            <person name="Van den Akker S.E."/>
            <person name="Holroyd N."/>
            <person name="Hunt M."/>
            <person name="Mantelin S."/>
            <person name="Naghra H."/>
            <person name="Pain A."/>
            <person name="Palomares-Rius J.E."/>
            <person name="Zarowiecki M."/>
            <person name="Berriman M."/>
            <person name="Jones J.T."/>
            <person name="Urwin P.E."/>
        </authorList>
    </citation>
    <scope>NUCLEOTIDE SEQUENCE [LARGE SCALE GENOMIC DNA]</scope>
    <source>
        <strain evidence="8">Lindley</strain>
    </source>
</reference>
<keyword evidence="8" id="KW-1185">Reference proteome</keyword>
<keyword evidence="3" id="KW-0813">Transport</keyword>
<keyword evidence="5" id="KW-0677">Repeat</keyword>
<dbReference type="InterPro" id="IPR018108">
    <property type="entry name" value="MCP_transmembrane"/>
</dbReference>
<comment type="similarity">
    <text evidence="2">Belongs to the mitochondrial carrier (TC 2.A.29) family.</text>
</comment>
<evidence type="ECO:0000313" key="8">
    <source>
        <dbReference type="Proteomes" id="UP000050741"/>
    </source>
</evidence>
<evidence type="ECO:0000256" key="3">
    <source>
        <dbReference type="ARBA" id="ARBA00022448"/>
    </source>
</evidence>
<evidence type="ECO:0000256" key="1">
    <source>
        <dbReference type="ARBA" id="ARBA00004141"/>
    </source>
</evidence>
<protein>
    <submittedName>
        <fullName evidence="9">Mitochondrial carrier domain-containing protein</fullName>
    </submittedName>
</protein>
<keyword evidence="7" id="KW-0472">Membrane</keyword>
<dbReference type="Gene3D" id="1.50.40.10">
    <property type="entry name" value="Mitochondrial carrier domain"/>
    <property type="match status" value="1"/>
</dbReference>
<organism evidence="8 9">
    <name type="scientific">Globodera pallida</name>
    <name type="common">Potato cyst nematode worm</name>
    <name type="synonym">Heterodera pallida</name>
    <dbReference type="NCBI Taxonomy" id="36090"/>
    <lineage>
        <taxon>Eukaryota</taxon>
        <taxon>Metazoa</taxon>
        <taxon>Ecdysozoa</taxon>
        <taxon>Nematoda</taxon>
        <taxon>Chromadorea</taxon>
        <taxon>Rhabditida</taxon>
        <taxon>Tylenchina</taxon>
        <taxon>Tylenchomorpha</taxon>
        <taxon>Tylenchoidea</taxon>
        <taxon>Heteroderidae</taxon>
        <taxon>Heteroderinae</taxon>
        <taxon>Globodera</taxon>
    </lineage>
</organism>
<dbReference type="GO" id="GO:0016020">
    <property type="term" value="C:membrane"/>
    <property type="evidence" value="ECO:0007669"/>
    <property type="project" value="UniProtKB-SubCell"/>
</dbReference>
<comment type="subcellular location">
    <subcellularLocation>
        <location evidence="1">Membrane</location>
        <topology evidence="1">Multi-pass membrane protein</topology>
    </subcellularLocation>
</comment>
<dbReference type="AlphaFoldDB" id="A0A183BVY4"/>
<evidence type="ECO:0000256" key="2">
    <source>
        <dbReference type="ARBA" id="ARBA00006375"/>
    </source>
</evidence>
<keyword evidence="6" id="KW-1133">Transmembrane helix</keyword>
<dbReference type="WBParaSite" id="GPLIN_000477200">
    <property type="protein sequence ID" value="GPLIN_000477200"/>
    <property type="gene ID" value="GPLIN_000477200"/>
</dbReference>
<evidence type="ECO:0000313" key="9">
    <source>
        <dbReference type="WBParaSite" id="GPLIN_000477200"/>
    </source>
</evidence>
<evidence type="ECO:0000256" key="5">
    <source>
        <dbReference type="ARBA" id="ARBA00022737"/>
    </source>
</evidence>
<dbReference type="PROSITE" id="PS51257">
    <property type="entry name" value="PROKAR_LIPOPROTEIN"/>
    <property type="match status" value="1"/>
</dbReference>
<sequence>MDFLKTDERRVSRWYFGGIAGSMAACFTHPLDLLKVHLQTQQQGKVSLPAMSAKIYKSDGFTGVFLTGDSVVH</sequence>
<name>A0A183BVY4_GLOPA</name>
<dbReference type="PANTHER" id="PTHR45618">
    <property type="entry name" value="MITOCHONDRIAL DICARBOXYLATE CARRIER-RELATED"/>
    <property type="match status" value="1"/>
</dbReference>
<proteinExistence type="inferred from homology"/>
<reference evidence="9" key="2">
    <citation type="submission" date="2016-06" db="UniProtKB">
        <authorList>
            <consortium name="WormBaseParasite"/>
        </authorList>
    </citation>
    <scope>IDENTIFICATION</scope>
</reference>
<evidence type="ECO:0000256" key="6">
    <source>
        <dbReference type="ARBA" id="ARBA00022989"/>
    </source>
</evidence>
<accession>A0A183BVY4</accession>
<dbReference type="Pfam" id="PF00153">
    <property type="entry name" value="Mito_carr"/>
    <property type="match status" value="1"/>
</dbReference>
<keyword evidence="4" id="KW-0812">Transmembrane</keyword>
<evidence type="ECO:0000256" key="7">
    <source>
        <dbReference type="ARBA" id="ARBA00023136"/>
    </source>
</evidence>
<dbReference type="SUPFAM" id="SSF103506">
    <property type="entry name" value="Mitochondrial carrier"/>
    <property type="match status" value="1"/>
</dbReference>
<dbReference type="Proteomes" id="UP000050741">
    <property type="component" value="Unassembled WGS sequence"/>
</dbReference>